<dbReference type="SUPFAM" id="SSF141868">
    <property type="entry name" value="EAL domain-like"/>
    <property type="match status" value="1"/>
</dbReference>
<dbReference type="InterPro" id="IPR043128">
    <property type="entry name" value="Rev_trsase/Diguanyl_cyclase"/>
</dbReference>
<protein>
    <submittedName>
        <fullName evidence="3">Diguanylate cyclase</fullName>
    </submittedName>
</protein>
<dbReference type="InterPro" id="IPR029787">
    <property type="entry name" value="Nucleotide_cyclase"/>
</dbReference>
<dbReference type="EMBL" id="PXYT01000040">
    <property type="protein sequence ID" value="PSR26173.1"/>
    <property type="molecule type" value="Genomic_DNA"/>
</dbReference>
<dbReference type="Proteomes" id="UP000242699">
    <property type="component" value="Unassembled WGS sequence"/>
</dbReference>
<dbReference type="CDD" id="cd01949">
    <property type="entry name" value="GGDEF"/>
    <property type="match status" value="1"/>
</dbReference>
<dbReference type="Pfam" id="PF00563">
    <property type="entry name" value="EAL"/>
    <property type="match status" value="1"/>
</dbReference>
<dbReference type="InterPro" id="IPR001633">
    <property type="entry name" value="EAL_dom"/>
</dbReference>
<dbReference type="SUPFAM" id="SSF55073">
    <property type="entry name" value="Nucleotide cyclase"/>
    <property type="match status" value="1"/>
</dbReference>
<dbReference type="Gene3D" id="3.30.70.270">
    <property type="match status" value="1"/>
</dbReference>
<comment type="caution">
    <text evidence="3">The sequence shown here is derived from an EMBL/GenBank/DDBJ whole genome shotgun (WGS) entry which is preliminary data.</text>
</comment>
<dbReference type="SMART" id="SM00267">
    <property type="entry name" value="GGDEF"/>
    <property type="match status" value="1"/>
</dbReference>
<dbReference type="InterPro" id="IPR035919">
    <property type="entry name" value="EAL_sf"/>
</dbReference>
<evidence type="ECO:0000313" key="4">
    <source>
        <dbReference type="Proteomes" id="UP000242699"/>
    </source>
</evidence>
<dbReference type="AlphaFoldDB" id="A0A2T2WVC2"/>
<dbReference type="InterPro" id="IPR050706">
    <property type="entry name" value="Cyclic-di-GMP_PDE-like"/>
</dbReference>
<dbReference type="PROSITE" id="PS50887">
    <property type="entry name" value="GGDEF"/>
    <property type="match status" value="1"/>
</dbReference>
<accession>A0A2T2WVC2</accession>
<evidence type="ECO:0000259" key="1">
    <source>
        <dbReference type="PROSITE" id="PS50883"/>
    </source>
</evidence>
<organism evidence="3 4">
    <name type="scientific">Sulfobacillus benefaciens</name>
    <dbReference type="NCBI Taxonomy" id="453960"/>
    <lineage>
        <taxon>Bacteria</taxon>
        <taxon>Bacillati</taxon>
        <taxon>Bacillota</taxon>
        <taxon>Clostridia</taxon>
        <taxon>Eubacteriales</taxon>
        <taxon>Clostridiales Family XVII. Incertae Sedis</taxon>
        <taxon>Sulfobacillus</taxon>
    </lineage>
</organism>
<name>A0A2T2WVC2_9FIRM</name>
<feature type="domain" description="EAL" evidence="1">
    <location>
        <begin position="298"/>
        <end position="551"/>
    </location>
</feature>
<proteinExistence type="predicted"/>
<dbReference type="Gene3D" id="3.20.20.450">
    <property type="entry name" value="EAL domain"/>
    <property type="match status" value="1"/>
</dbReference>
<dbReference type="NCBIfam" id="TIGR00254">
    <property type="entry name" value="GGDEF"/>
    <property type="match status" value="1"/>
</dbReference>
<gene>
    <name evidence="3" type="ORF">C7B43_14525</name>
</gene>
<dbReference type="SMART" id="SM00052">
    <property type="entry name" value="EAL"/>
    <property type="match status" value="1"/>
</dbReference>
<dbReference type="Pfam" id="PF00990">
    <property type="entry name" value="GGDEF"/>
    <property type="match status" value="1"/>
</dbReference>
<dbReference type="PANTHER" id="PTHR33121">
    <property type="entry name" value="CYCLIC DI-GMP PHOSPHODIESTERASE PDEF"/>
    <property type="match status" value="1"/>
</dbReference>
<dbReference type="InterPro" id="IPR000160">
    <property type="entry name" value="GGDEF_dom"/>
</dbReference>
<dbReference type="CDD" id="cd01948">
    <property type="entry name" value="EAL"/>
    <property type="match status" value="1"/>
</dbReference>
<dbReference type="PANTHER" id="PTHR33121:SF32">
    <property type="entry name" value="RNASE E SPECIFICITY FACTOR CSRD"/>
    <property type="match status" value="1"/>
</dbReference>
<evidence type="ECO:0000313" key="3">
    <source>
        <dbReference type="EMBL" id="PSR26173.1"/>
    </source>
</evidence>
<dbReference type="PROSITE" id="PS50883">
    <property type="entry name" value="EAL"/>
    <property type="match status" value="1"/>
</dbReference>
<dbReference type="GO" id="GO:0071111">
    <property type="term" value="F:cyclic-guanylate-specific phosphodiesterase activity"/>
    <property type="evidence" value="ECO:0007669"/>
    <property type="project" value="InterPro"/>
</dbReference>
<evidence type="ECO:0000259" key="2">
    <source>
        <dbReference type="PROSITE" id="PS50887"/>
    </source>
</evidence>
<feature type="domain" description="GGDEF" evidence="2">
    <location>
        <begin position="162"/>
        <end position="298"/>
    </location>
</feature>
<sequence>MDTDARLRALFYTVLQPPDLVLAAADEATLVQQFLQHILGQGVFHAAAVWHQRQPMRQEGAPQPESVVLVSTIRRGGQRWGTLRIWMNAAASADSAVQDLVRWAGAVLGQSFDLWDTRHHLEEEAVRQRYRASHDDLTGLENRAAFLAALPAMLTQAHQDQTLLVVGMLDLDDFKPVNDTHGHGAGDQLLRDWSHRLLTWMHGPHRVARIGGDEFLFVLGGFTQFAAVETFLQDCLTDLTEPVVLPDGESVCVHASVGLTVAPEDGSDPDGLIRHADWALYRSKETKAHRDRVWTWYQPPAAPSRFHAAIPQHLRVHYQPIVDGQTGTVQSLEALVRLQDGARLLSPIQFLPQLSPQELETLTFGVLDHVLRDIQQLDVWGHTPQPLSVALNLEPSMLSPACIDHIGEQVRQARVQPDRITLELLETSDFLSRDLAKSQLQILKARQFQLALDDVGSAYSSLLRIKELPIDTFKLDQAFVRHIPDDPDDLLFVISIQTLARGFQAHFVAEGVETLEILDALQVLGVDRIQGYVFAKPMPLTELLHWLQAFTPQPAGTQPRSLLGAYAAHLAYQFLDRVLPRATGSHGRAEACPLTHYLRDRGFMQTDLAREHDHYHAHWESVTRDAQASAPMKGALLAGMRELAPAAGMHTNAVAHAKP</sequence>
<reference evidence="3 4" key="1">
    <citation type="journal article" date="2014" name="BMC Genomics">
        <title>Comparison of environmental and isolate Sulfobacillus genomes reveals diverse carbon, sulfur, nitrogen, and hydrogen metabolisms.</title>
        <authorList>
            <person name="Justice N.B."/>
            <person name="Norman A."/>
            <person name="Brown C.T."/>
            <person name="Singh A."/>
            <person name="Thomas B.C."/>
            <person name="Banfield J.F."/>
        </authorList>
    </citation>
    <scope>NUCLEOTIDE SEQUENCE [LARGE SCALE GENOMIC DNA]</scope>
    <source>
        <strain evidence="3">AMDSBA1</strain>
    </source>
</reference>